<evidence type="ECO:0000313" key="2">
    <source>
        <dbReference type="EMBL" id="CAG6391827.1"/>
    </source>
</evidence>
<dbReference type="AlphaFoldDB" id="A0A9W4GP21"/>
<feature type="compositionally biased region" description="Low complexity" evidence="1">
    <location>
        <begin position="139"/>
        <end position="150"/>
    </location>
</feature>
<reference evidence="2" key="1">
    <citation type="submission" date="2021-05" db="EMBL/GenBank/DDBJ databases">
        <authorList>
            <person name="Arsene-Ploetze F."/>
        </authorList>
    </citation>
    <scope>NUCLEOTIDE SEQUENCE</scope>
    <source>
        <strain evidence="2">DSM 42138</strain>
    </source>
</reference>
<dbReference type="InterPro" id="IPR010148">
    <property type="entry name" value="CRISPR-assoc_prot_CT1975"/>
</dbReference>
<sequence length="419" mass="44972">MASRFLELHILHNVPASRLNSNEDGEPKSLTYGNVVRACVSSQCWKHAVRHTIEEQAQEYATRTRNLPYRLTEHLTADGWPPDLAAYAAAEVARCAGPKGLSPGKEPQSTSTMLYLPADVLTGLAALCQAHRDVLTQAAKKAADRASQAAPDTPPPAARKPAGKKRRTAPDTRLLPTADVNALLTDRTGTINLLGRMLTDIPGGTVSGAVDLAPAFSVHAADSQPDWFTAVEDWPRPGTSGSAHMDTAYFTTATLYRYACLNITDLQRNTGDLDHARRLTALFTEAFILSMPQAKRTSTAPHTLPHLVHYTIRDRRPVSYAPAFEPPVKAPRAGGYTTPAIQSLCAYAAATDRLLGTTHRHAHGYTTLDEDELPLGTAHRGYHDLITACTAAAFTPTPQPAAESGLDTPLLPAQAAAAS</sequence>
<dbReference type="Pfam" id="PF09344">
    <property type="entry name" value="Cas_CT1975"/>
    <property type="match status" value="1"/>
</dbReference>
<accession>A0A9W4GP21</accession>
<dbReference type="Proteomes" id="UP001152519">
    <property type="component" value="Unassembled WGS sequence"/>
</dbReference>
<comment type="caution">
    <text evidence="2">The sequence shown here is derived from an EMBL/GenBank/DDBJ whole genome shotgun (WGS) entry which is preliminary data.</text>
</comment>
<evidence type="ECO:0000256" key="1">
    <source>
        <dbReference type="SAM" id="MobiDB-lite"/>
    </source>
</evidence>
<gene>
    <name evidence="2" type="primary">cas7e</name>
    <name evidence="2" type="ORF">SCOCK_140025</name>
</gene>
<proteinExistence type="predicted"/>
<organism evidence="2 3">
    <name type="scientific">Actinacidiphila cocklensis</name>
    <dbReference type="NCBI Taxonomy" id="887465"/>
    <lineage>
        <taxon>Bacteria</taxon>
        <taxon>Bacillati</taxon>
        <taxon>Actinomycetota</taxon>
        <taxon>Actinomycetes</taxon>
        <taxon>Kitasatosporales</taxon>
        <taxon>Streptomycetaceae</taxon>
        <taxon>Actinacidiphila</taxon>
    </lineage>
</organism>
<dbReference type="NCBIfam" id="TIGR01869">
    <property type="entry name" value="casC_Cse4"/>
    <property type="match status" value="1"/>
</dbReference>
<feature type="region of interest" description="Disordered" evidence="1">
    <location>
        <begin position="139"/>
        <end position="176"/>
    </location>
</feature>
<dbReference type="EMBL" id="CAJSLV010000042">
    <property type="protein sequence ID" value="CAG6391827.1"/>
    <property type="molecule type" value="Genomic_DNA"/>
</dbReference>
<keyword evidence="3" id="KW-1185">Reference proteome</keyword>
<feature type="region of interest" description="Disordered" evidence="1">
    <location>
        <begin position="399"/>
        <end position="419"/>
    </location>
</feature>
<protein>
    <submittedName>
        <fullName evidence="2">Type I-E CRISPR-associated protein Cas7/Cse4/CasC</fullName>
    </submittedName>
</protein>
<name>A0A9W4GP21_9ACTN</name>
<evidence type="ECO:0000313" key="3">
    <source>
        <dbReference type="Proteomes" id="UP001152519"/>
    </source>
</evidence>